<accession>A0A2G9ZL22</accession>
<dbReference type="Pfam" id="PF08241">
    <property type="entry name" value="Methyltransf_11"/>
    <property type="match status" value="1"/>
</dbReference>
<name>A0A2G9ZL22_9BACT</name>
<reference evidence="2 3" key="1">
    <citation type="submission" date="2017-09" db="EMBL/GenBank/DDBJ databases">
        <title>Depth-based differentiation of microbial function through sediment-hosted aquifers and enrichment of novel symbionts in the deep terrestrial subsurface.</title>
        <authorList>
            <person name="Probst A.J."/>
            <person name="Ladd B."/>
            <person name="Jarett J.K."/>
            <person name="Geller-Mcgrath D.E."/>
            <person name="Sieber C.M."/>
            <person name="Emerson J.B."/>
            <person name="Anantharaman K."/>
            <person name="Thomas B.C."/>
            <person name="Malmstrom R."/>
            <person name="Stieglmeier M."/>
            <person name="Klingl A."/>
            <person name="Woyke T."/>
            <person name="Ryan C.M."/>
            <person name="Banfield J.F."/>
        </authorList>
    </citation>
    <scope>NUCLEOTIDE SEQUENCE [LARGE SCALE GENOMIC DNA]</scope>
    <source>
        <strain evidence="2">CG23_combo_of_CG06-09_8_20_14_all_49_15</strain>
    </source>
</reference>
<dbReference type="GO" id="GO:0008757">
    <property type="term" value="F:S-adenosylmethionine-dependent methyltransferase activity"/>
    <property type="evidence" value="ECO:0007669"/>
    <property type="project" value="InterPro"/>
</dbReference>
<dbReference type="AlphaFoldDB" id="A0A2G9ZL22"/>
<dbReference type="Gene3D" id="3.40.50.150">
    <property type="entry name" value="Vaccinia Virus protein VP39"/>
    <property type="match status" value="1"/>
</dbReference>
<keyword evidence="2" id="KW-0808">Transferase</keyword>
<dbReference type="InterPro" id="IPR029063">
    <property type="entry name" value="SAM-dependent_MTases_sf"/>
</dbReference>
<evidence type="ECO:0000313" key="3">
    <source>
        <dbReference type="Proteomes" id="UP000230729"/>
    </source>
</evidence>
<dbReference type="InterPro" id="IPR013216">
    <property type="entry name" value="Methyltransf_11"/>
</dbReference>
<feature type="domain" description="Methyltransferase type 11" evidence="1">
    <location>
        <begin position="61"/>
        <end position="121"/>
    </location>
</feature>
<sequence>MSLAYKISAFNRRRKWQIFLEKFPPAPDWKILDVGFNAIEYSNTDNFLEKNYPWPENITALGLDKPAQFQARYPKVQAVQYDGGLFPFPDGAFDLVWSNAVLEHVGGRHQQIDFLREIKRTGKRFFLTTPNRFFPVEVHTRLPFVHFLPKAWFDRIARLAGQGWAAGDYMRLLSEKDLRALLKQAGFDDYQIIRNHFFGLTLDFIVYSKKNSGCLYKQAIVR</sequence>
<protein>
    <submittedName>
        <fullName evidence="2">SAM-dependent methyltransferase</fullName>
    </submittedName>
</protein>
<evidence type="ECO:0000313" key="2">
    <source>
        <dbReference type="EMBL" id="PIP33876.1"/>
    </source>
</evidence>
<dbReference type="EMBL" id="PCSD01000043">
    <property type="protein sequence ID" value="PIP33876.1"/>
    <property type="molecule type" value="Genomic_DNA"/>
</dbReference>
<organism evidence="2 3">
    <name type="scientific">Candidatus Falkowbacteria bacterium CG23_combo_of_CG06-09_8_20_14_all_49_15</name>
    <dbReference type="NCBI Taxonomy" id="1974572"/>
    <lineage>
        <taxon>Bacteria</taxon>
        <taxon>Candidatus Falkowiibacteriota</taxon>
    </lineage>
</organism>
<gene>
    <name evidence="2" type="ORF">COX22_02085</name>
</gene>
<dbReference type="GO" id="GO:0032259">
    <property type="term" value="P:methylation"/>
    <property type="evidence" value="ECO:0007669"/>
    <property type="project" value="UniProtKB-KW"/>
</dbReference>
<dbReference type="SUPFAM" id="SSF53335">
    <property type="entry name" value="S-adenosyl-L-methionine-dependent methyltransferases"/>
    <property type="match status" value="1"/>
</dbReference>
<evidence type="ECO:0000259" key="1">
    <source>
        <dbReference type="Pfam" id="PF08241"/>
    </source>
</evidence>
<dbReference type="Proteomes" id="UP000230729">
    <property type="component" value="Unassembled WGS sequence"/>
</dbReference>
<comment type="caution">
    <text evidence="2">The sequence shown here is derived from an EMBL/GenBank/DDBJ whole genome shotgun (WGS) entry which is preliminary data.</text>
</comment>
<proteinExistence type="predicted"/>
<keyword evidence="2" id="KW-0489">Methyltransferase</keyword>